<dbReference type="RefSeq" id="WP_377917888.1">
    <property type="nucleotide sequence ID" value="NZ_JBHRZT010000072.1"/>
</dbReference>
<organism evidence="1 2">
    <name type="scientific">Bacillus songklensis</name>
    <dbReference type="NCBI Taxonomy" id="1069116"/>
    <lineage>
        <taxon>Bacteria</taxon>
        <taxon>Bacillati</taxon>
        <taxon>Bacillota</taxon>
        <taxon>Bacilli</taxon>
        <taxon>Bacillales</taxon>
        <taxon>Bacillaceae</taxon>
        <taxon>Bacillus</taxon>
    </lineage>
</organism>
<accession>A0ABV8B8E5</accession>
<dbReference type="EMBL" id="JBHRZT010000072">
    <property type="protein sequence ID" value="MFC3885464.1"/>
    <property type="molecule type" value="Genomic_DNA"/>
</dbReference>
<keyword evidence="2" id="KW-1185">Reference proteome</keyword>
<name>A0ABV8B8E5_9BACI</name>
<proteinExistence type="predicted"/>
<dbReference type="Pfam" id="PF08863">
    <property type="entry name" value="YolD"/>
    <property type="match status" value="1"/>
</dbReference>
<dbReference type="Proteomes" id="UP001595752">
    <property type="component" value="Unassembled WGS sequence"/>
</dbReference>
<evidence type="ECO:0000313" key="1">
    <source>
        <dbReference type="EMBL" id="MFC3885464.1"/>
    </source>
</evidence>
<protein>
    <submittedName>
        <fullName evidence="1">YolD-like family protein</fullName>
    </submittedName>
</protein>
<sequence>MILKELIENRFVTISYYKNGSLQKCTGYIFRLNLDEQTIFLKNQHQKIVSIRLSRIMEIY</sequence>
<gene>
    <name evidence="1" type="ORF">ACFOU2_19060</name>
</gene>
<comment type="caution">
    <text evidence="1">The sequence shown here is derived from an EMBL/GenBank/DDBJ whole genome shotgun (WGS) entry which is preliminary data.</text>
</comment>
<evidence type="ECO:0000313" key="2">
    <source>
        <dbReference type="Proteomes" id="UP001595752"/>
    </source>
</evidence>
<dbReference type="InterPro" id="IPR014962">
    <property type="entry name" value="YolD"/>
</dbReference>
<reference evidence="2" key="1">
    <citation type="journal article" date="2019" name="Int. J. Syst. Evol. Microbiol.">
        <title>The Global Catalogue of Microorganisms (GCM) 10K type strain sequencing project: providing services to taxonomists for standard genome sequencing and annotation.</title>
        <authorList>
            <consortium name="The Broad Institute Genomics Platform"/>
            <consortium name="The Broad Institute Genome Sequencing Center for Infectious Disease"/>
            <person name="Wu L."/>
            <person name="Ma J."/>
        </authorList>
    </citation>
    <scope>NUCLEOTIDE SEQUENCE [LARGE SCALE GENOMIC DNA]</scope>
    <source>
        <strain evidence="2">CCUG 61889</strain>
    </source>
</reference>